<dbReference type="HAMAP" id="MF_01321">
    <property type="entry name" value="RNApol_bact_RpoB"/>
    <property type="match status" value="1"/>
</dbReference>
<dbReference type="GO" id="GO:0000428">
    <property type="term" value="C:DNA-directed RNA polymerase complex"/>
    <property type="evidence" value="ECO:0007669"/>
    <property type="project" value="UniProtKB-KW"/>
</dbReference>
<gene>
    <name evidence="7 17" type="primary">rpoB</name>
    <name evidence="17" type="ORF">SPSYN_03140</name>
</gene>
<dbReference type="GO" id="GO:0003677">
    <property type="term" value="F:DNA binding"/>
    <property type="evidence" value="ECO:0007669"/>
    <property type="project" value="UniProtKB-UniRule"/>
</dbReference>
<evidence type="ECO:0000313" key="18">
    <source>
        <dbReference type="Proteomes" id="UP000798488"/>
    </source>
</evidence>
<organism evidence="17 18">
    <name type="scientific">Sporotomaculum syntrophicum</name>
    <dbReference type="NCBI Taxonomy" id="182264"/>
    <lineage>
        <taxon>Bacteria</taxon>
        <taxon>Bacillati</taxon>
        <taxon>Bacillota</taxon>
        <taxon>Clostridia</taxon>
        <taxon>Eubacteriales</taxon>
        <taxon>Desulfallaceae</taxon>
        <taxon>Sporotomaculum</taxon>
    </lineage>
</organism>
<evidence type="ECO:0000259" key="13">
    <source>
        <dbReference type="Pfam" id="PF04561"/>
    </source>
</evidence>
<keyword evidence="18" id="KW-1185">Reference proteome</keyword>
<dbReference type="Gene3D" id="3.90.1110.10">
    <property type="entry name" value="RNA polymerase Rpb2, domain 2"/>
    <property type="match status" value="1"/>
</dbReference>
<reference evidence="17" key="1">
    <citation type="submission" date="2016-02" db="EMBL/GenBank/DDBJ databases">
        <title>Draft Genome Sequence of Sporotomaculum syntrophicum Strain FB, a Syntrophic Benzoate Degrader.</title>
        <authorList>
            <person name="Nobu M.K."/>
            <person name="Narihiro T."/>
            <person name="Qiu Y.-L."/>
            <person name="Ohashi A."/>
            <person name="Liu W.-T."/>
            <person name="Yuji S."/>
        </authorList>
    </citation>
    <scope>NUCLEOTIDE SEQUENCE</scope>
    <source>
        <strain evidence="17">FB</strain>
    </source>
</reference>
<dbReference type="Gene3D" id="3.90.1100.10">
    <property type="match status" value="1"/>
</dbReference>
<comment type="subunit">
    <text evidence="7 9">The RNAP catalytic core consists of 2 alpha, 1 beta, 1 beta' and 1 omega subunit. When a sigma factor is associated with the core the holoenzyme is formed, which can initiate transcription.</text>
</comment>
<evidence type="ECO:0000256" key="10">
    <source>
        <dbReference type="SAM" id="MobiDB-lite"/>
    </source>
</evidence>
<dbReference type="EC" id="2.7.7.6" evidence="7 9"/>
<dbReference type="InterPro" id="IPR037034">
    <property type="entry name" value="RNA_pol_Rpb2_2_sf"/>
</dbReference>
<evidence type="ECO:0000256" key="5">
    <source>
        <dbReference type="ARBA" id="ARBA00023163"/>
    </source>
</evidence>
<evidence type="ECO:0000256" key="9">
    <source>
        <dbReference type="RuleBase" id="RU363031"/>
    </source>
</evidence>
<feature type="compositionally biased region" description="Basic and acidic residues" evidence="10">
    <location>
        <begin position="1093"/>
        <end position="1110"/>
    </location>
</feature>
<evidence type="ECO:0000256" key="4">
    <source>
        <dbReference type="ARBA" id="ARBA00022695"/>
    </source>
</evidence>
<feature type="domain" description="DNA-directed RNA polymerase beta subunit external 1" evidence="16">
    <location>
        <begin position="483"/>
        <end position="550"/>
    </location>
</feature>
<dbReference type="Pfam" id="PF04560">
    <property type="entry name" value="RNA_pol_Rpb2_7"/>
    <property type="match status" value="1"/>
</dbReference>
<dbReference type="FunFam" id="3.90.1800.10:FF:000001">
    <property type="entry name" value="DNA-directed RNA polymerase subunit beta"/>
    <property type="match status" value="1"/>
</dbReference>
<dbReference type="Pfam" id="PF00562">
    <property type="entry name" value="RNA_pol_Rpb2_6"/>
    <property type="match status" value="1"/>
</dbReference>
<dbReference type="AlphaFoldDB" id="A0A9D2WNF9"/>
<keyword evidence="2 7" id="KW-0240">DNA-directed RNA polymerase</keyword>
<evidence type="ECO:0000259" key="16">
    <source>
        <dbReference type="Pfam" id="PF10385"/>
    </source>
</evidence>
<dbReference type="InterPro" id="IPR007642">
    <property type="entry name" value="RNA_pol_Rpb2_2"/>
</dbReference>
<evidence type="ECO:0000256" key="2">
    <source>
        <dbReference type="ARBA" id="ARBA00022478"/>
    </source>
</evidence>
<keyword evidence="4 7" id="KW-0548">Nucleotidyltransferase</keyword>
<evidence type="ECO:0000259" key="14">
    <source>
        <dbReference type="Pfam" id="PF04563"/>
    </source>
</evidence>
<dbReference type="Pfam" id="PF10385">
    <property type="entry name" value="RNA_pol_Rpb2_45"/>
    <property type="match status" value="1"/>
</dbReference>
<evidence type="ECO:0000256" key="6">
    <source>
        <dbReference type="ARBA" id="ARBA00048552"/>
    </source>
</evidence>
<dbReference type="InterPro" id="IPR007121">
    <property type="entry name" value="RNA_pol_bsu_CS"/>
</dbReference>
<dbReference type="GO" id="GO:0032549">
    <property type="term" value="F:ribonucleoside binding"/>
    <property type="evidence" value="ECO:0007669"/>
    <property type="project" value="InterPro"/>
</dbReference>
<dbReference type="InterPro" id="IPR042107">
    <property type="entry name" value="DNA-dir_RNA_pol_bsu_ext_1_sf"/>
</dbReference>
<dbReference type="Pfam" id="PF04561">
    <property type="entry name" value="RNA_pol_Rpb2_2"/>
    <property type="match status" value="2"/>
</dbReference>
<name>A0A9D2WNF9_9FIRM</name>
<feature type="domain" description="RNA polymerase Rpb2" evidence="13">
    <location>
        <begin position="300"/>
        <end position="346"/>
    </location>
</feature>
<dbReference type="Gene3D" id="2.40.50.150">
    <property type="match status" value="1"/>
</dbReference>
<dbReference type="InterPro" id="IPR037033">
    <property type="entry name" value="DNA-dir_RNAP_su2_hyb_sf"/>
</dbReference>
<dbReference type="InterPro" id="IPR014724">
    <property type="entry name" value="RNA_pol_RPB2_OB-fold"/>
</dbReference>
<feature type="region of interest" description="Disordered" evidence="10">
    <location>
        <begin position="1093"/>
        <end position="1166"/>
    </location>
</feature>
<feature type="domain" description="RNA polymerase Rpb2" evidence="13">
    <location>
        <begin position="137"/>
        <end position="277"/>
    </location>
</feature>
<evidence type="ECO:0000259" key="15">
    <source>
        <dbReference type="Pfam" id="PF04565"/>
    </source>
</evidence>
<sequence>MYPEQLGTRTRWNFGKFQEVLKLPNLIEVQRNSYMWFLGTGLREVFHDISPIQDFTGNLVLEFLDYSLGKPKYGVEQCKERDVTYAAPLRVKVRLINKETGEVKEQEVFMGDFPLMTDKGTFIINGAERVIVSQLVRSPGVYFAETHDPSGKKLYGATIIPNRGAWLEFETDVNDQLFVRIDRTRKIPATVLIRALGYGSNIMISDLFNENIHIQETLARDNTDSTEDALVEIYKRLRPGEPPTVDSARSLLDTLFFDPKRYDLAVVGRYKLQKKLKHGVLYRYPEGENQETEFDPYLKTDVPKNREFIRELTPQDIIETVNYLLRLMEGEGQVDDIDHLGNRRLRSVGELLQNQFRIGLSRMERVVRERMTIQDVDVITPQVLINIRPVVAAIKEFFGSSQLSQFMDQTNPLAELTHKRRLSALGPGGLSRERAGFEVRDVHHSHYGRMCPIETPEGPNIGLIGSLSCYARINNFGFIETPYRKVDKENRRVTEEIVYLTADEEEDVIVAQANAPLNEDSYFTQERVNARHGSEILVVPSEKVDYMDVSPKQLVSVATALIPFLEHDDANRALMGANMQRQAVPLLRTDAPLVGTGIEYTAARDSGVVKLAENSGVVEKVVATEIVIRTDDDRLDKYKLLKYTRSNQGTCINMRPIVSKGERVVAGQVIADGPSTDNGELALGHNILVAFMPWEGYNYEDAILLSEKTVKEDYFTSIHIEEYECDARDTKLGPEEITRDIPNVGEEILKDLDERGIIRVGAEVRPGDVLVGKVTPKGETELTAEERLLRAIFGEKAREVRDTSLRVPHGEAGKIVDVKVFTRDNGDELPPGVNQLVRVYIAQKRKISEGDKMAGRHGNKGVVARILPEEDMPFLPDGTPIEIVLNPLGVPSRMNIGQVLETHLGWAARELGIHVATPVFNGALEADIVDSLERAGLPASGKITLYDGRTGEPFDNPVTVGYVYMLKLHHLVDDKIHARSTGPYSLVTQQPLGGKAQFGGQRFGEMEVWALEAYGAAYTLQEILTVKSDDVVGRVKTYEAIVKGENVPEPGVPESFKVLIKELQSLSLDVKVLSEDDREIEIKETEDDIAETAKDLGLELHEDRGRRRDDDYDEPEVEEDEESGDDIDELNEDALIDKEVELDDLDEVTDLDGELTDDFDPNEENY</sequence>
<dbReference type="Pfam" id="PF04563">
    <property type="entry name" value="RNA_pol_Rpb2_1"/>
    <property type="match status" value="1"/>
</dbReference>
<evidence type="ECO:0000256" key="7">
    <source>
        <dbReference type="HAMAP-Rule" id="MF_01321"/>
    </source>
</evidence>
<comment type="function">
    <text evidence="1 7 9">DNA-dependent RNA polymerase catalyzes the transcription of DNA into RNA using the four ribonucleoside triphosphates as substrates.</text>
</comment>
<evidence type="ECO:0000256" key="3">
    <source>
        <dbReference type="ARBA" id="ARBA00022679"/>
    </source>
</evidence>
<dbReference type="InterPro" id="IPR007644">
    <property type="entry name" value="RNA_pol_bsu_protrusion"/>
</dbReference>
<dbReference type="SUPFAM" id="SSF64484">
    <property type="entry name" value="beta and beta-prime subunits of DNA dependent RNA-polymerase"/>
    <property type="match status" value="1"/>
</dbReference>
<feature type="domain" description="RNA polymerase beta subunit protrusion" evidence="14">
    <location>
        <begin position="50"/>
        <end position="390"/>
    </location>
</feature>
<feature type="domain" description="DNA-directed RNA polymerase subunit 2 hybrid-binding" evidence="11">
    <location>
        <begin position="612"/>
        <end position="997"/>
    </location>
</feature>
<dbReference type="NCBIfam" id="TIGR02013">
    <property type="entry name" value="rpoB"/>
    <property type="match status" value="1"/>
</dbReference>
<dbReference type="OrthoDB" id="9803954at2"/>
<dbReference type="InterPro" id="IPR010243">
    <property type="entry name" value="RNA_pol_bsu_bac"/>
</dbReference>
<dbReference type="InterPro" id="IPR015712">
    <property type="entry name" value="DNA-dir_RNA_pol_su2"/>
</dbReference>
<evidence type="ECO:0000256" key="1">
    <source>
        <dbReference type="ARBA" id="ARBA00004026"/>
    </source>
</evidence>
<evidence type="ECO:0000259" key="12">
    <source>
        <dbReference type="Pfam" id="PF04560"/>
    </source>
</evidence>
<dbReference type="Gene3D" id="2.40.270.10">
    <property type="entry name" value="DNA-directed RNA polymerase, subunit 2, domain 6"/>
    <property type="match status" value="2"/>
</dbReference>
<dbReference type="InterPro" id="IPR019462">
    <property type="entry name" value="DNA-dir_RNA_pol_bsu_external_1"/>
</dbReference>
<comment type="similarity">
    <text evidence="7 8">Belongs to the RNA polymerase beta chain family.</text>
</comment>
<dbReference type="GO" id="GO:0006351">
    <property type="term" value="P:DNA-templated transcription"/>
    <property type="evidence" value="ECO:0007669"/>
    <property type="project" value="UniProtKB-UniRule"/>
</dbReference>
<keyword evidence="3 7" id="KW-0808">Transferase</keyword>
<comment type="catalytic activity">
    <reaction evidence="6 7 9">
        <text>RNA(n) + a ribonucleoside 5'-triphosphate = RNA(n+1) + diphosphate</text>
        <dbReference type="Rhea" id="RHEA:21248"/>
        <dbReference type="Rhea" id="RHEA-COMP:14527"/>
        <dbReference type="Rhea" id="RHEA-COMP:17342"/>
        <dbReference type="ChEBI" id="CHEBI:33019"/>
        <dbReference type="ChEBI" id="CHEBI:61557"/>
        <dbReference type="ChEBI" id="CHEBI:140395"/>
        <dbReference type="EC" id="2.7.7.6"/>
    </reaction>
</comment>
<dbReference type="PANTHER" id="PTHR20856">
    <property type="entry name" value="DNA-DIRECTED RNA POLYMERASE I SUBUNIT 2"/>
    <property type="match status" value="1"/>
</dbReference>
<dbReference type="GO" id="GO:0003899">
    <property type="term" value="F:DNA-directed RNA polymerase activity"/>
    <property type="evidence" value="ECO:0007669"/>
    <property type="project" value="UniProtKB-UniRule"/>
</dbReference>
<evidence type="ECO:0000313" key="17">
    <source>
        <dbReference type="EMBL" id="KAF1083707.1"/>
    </source>
</evidence>
<dbReference type="InterPro" id="IPR007120">
    <property type="entry name" value="DNA-dir_RNAP_su2_dom"/>
</dbReference>
<protein>
    <recommendedName>
        <fullName evidence="7 9">DNA-directed RNA polymerase subunit beta</fullName>
        <shortName evidence="7">RNAP subunit beta</shortName>
        <ecNumber evidence="7 9">2.7.7.6</ecNumber>
    </recommendedName>
    <alternativeName>
        <fullName evidence="7">RNA polymerase subunit beta</fullName>
    </alternativeName>
    <alternativeName>
        <fullName evidence="7">Transcriptase subunit beta</fullName>
    </alternativeName>
</protein>
<keyword evidence="5 7" id="KW-0804">Transcription</keyword>
<dbReference type="Gene3D" id="2.40.50.100">
    <property type="match status" value="1"/>
</dbReference>
<feature type="domain" description="RNA polymerase Rpb2" evidence="15">
    <location>
        <begin position="405"/>
        <end position="473"/>
    </location>
</feature>
<accession>A0A9D2WNF9</accession>
<dbReference type="Gene3D" id="2.30.150.10">
    <property type="entry name" value="DNA-directed RNA polymerase, beta subunit, external 1 domain"/>
    <property type="match status" value="1"/>
</dbReference>
<dbReference type="RefSeq" id="WP_161823396.1">
    <property type="nucleotide sequence ID" value="NZ_LSRS01000031.1"/>
</dbReference>
<feature type="domain" description="RNA polymerase Rpb2" evidence="12">
    <location>
        <begin position="999"/>
        <end position="1074"/>
    </location>
</feature>
<dbReference type="InterPro" id="IPR007641">
    <property type="entry name" value="RNA_pol_Rpb2_7"/>
</dbReference>
<evidence type="ECO:0000259" key="11">
    <source>
        <dbReference type="Pfam" id="PF00562"/>
    </source>
</evidence>
<dbReference type="Pfam" id="PF04565">
    <property type="entry name" value="RNA_pol_Rpb2_3"/>
    <property type="match status" value="1"/>
</dbReference>
<evidence type="ECO:0000256" key="8">
    <source>
        <dbReference type="RuleBase" id="RU000434"/>
    </source>
</evidence>
<dbReference type="InterPro" id="IPR007645">
    <property type="entry name" value="RNA_pol_Rpb2_3"/>
</dbReference>
<comment type="caution">
    <text evidence="17">The sequence shown here is derived from an EMBL/GenBank/DDBJ whole genome shotgun (WGS) entry which is preliminary data.</text>
</comment>
<feature type="compositionally biased region" description="Acidic residues" evidence="10">
    <location>
        <begin position="1111"/>
        <end position="1166"/>
    </location>
</feature>
<dbReference type="Proteomes" id="UP000798488">
    <property type="component" value="Unassembled WGS sequence"/>
</dbReference>
<proteinExistence type="inferred from homology"/>
<dbReference type="PROSITE" id="PS01166">
    <property type="entry name" value="RNA_POL_BETA"/>
    <property type="match status" value="1"/>
</dbReference>
<dbReference type="CDD" id="cd00653">
    <property type="entry name" value="RNA_pol_B_RPB2"/>
    <property type="match status" value="1"/>
</dbReference>
<dbReference type="Gene3D" id="3.90.1800.10">
    <property type="entry name" value="RNA polymerase alpha subunit dimerisation domain"/>
    <property type="match status" value="1"/>
</dbReference>
<dbReference type="EMBL" id="LSRS01000031">
    <property type="protein sequence ID" value="KAF1083707.1"/>
    <property type="molecule type" value="Genomic_DNA"/>
</dbReference>
<dbReference type="NCBIfam" id="NF001616">
    <property type="entry name" value="PRK00405.1"/>
    <property type="match status" value="1"/>
</dbReference>